<proteinExistence type="predicted"/>
<sequence length="43" mass="4797">MIWLEASGDELEEFCITYYEQTVHPDLSMQEDSDAGLSSAGDI</sequence>
<reference evidence="1" key="2">
    <citation type="submission" date="2023-04" db="EMBL/GenBank/DDBJ databases">
        <authorList>
            <person name="Bruccoleri R.E."/>
            <person name="Oakeley E.J."/>
            <person name="Faust A.-M."/>
            <person name="Dessus-Babus S."/>
            <person name="Altorfer M."/>
            <person name="Burckhardt D."/>
            <person name="Oertli M."/>
            <person name="Naumann U."/>
            <person name="Petersen F."/>
            <person name="Wong J."/>
        </authorList>
    </citation>
    <scope>NUCLEOTIDE SEQUENCE</scope>
    <source>
        <strain evidence="1">GSM-AAB239-AS_SAM_17_03QT</strain>
        <tissue evidence="1">Leaf</tissue>
    </source>
</reference>
<dbReference type="AlphaFoldDB" id="A0AAX6GGT4"/>
<keyword evidence="2" id="KW-1185">Reference proteome</keyword>
<comment type="caution">
    <text evidence="1">The sequence shown here is derived from an EMBL/GenBank/DDBJ whole genome shotgun (WGS) entry which is preliminary data.</text>
</comment>
<gene>
    <name evidence="1" type="ORF">M6B38_126700</name>
</gene>
<accession>A0AAX6GGT4</accession>
<name>A0AAX6GGT4_IRIPA</name>
<protein>
    <submittedName>
        <fullName evidence="1">Uncharacterized protein</fullName>
    </submittedName>
</protein>
<evidence type="ECO:0000313" key="1">
    <source>
        <dbReference type="EMBL" id="KAJ6827518.1"/>
    </source>
</evidence>
<reference evidence="1" key="1">
    <citation type="journal article" date="2023" name="GigaByte">
        <title>Genome assembly of the bearded iris, Iris pallida Lam.</title>
        <authorList>
            <person name="Bruccoleri R.E."/>
            <person name="Oakeley E.J."/>
            <person name="Faust A.M.E."/>
            <person name="Altorfer M."/>
            <person name="Dessus-Babus S."/>
            <person name="Burckhardt D."/>
            <person name="Oertli M."/>
            <person name="Naumann U."/>
            <person name="Petersen F."/>
            <person name="Wong J."/>
        </authorList>
    </citation>
    <scope>NUCLEOTIDE SEQUENCE</scope>
    <source>
        <strain evidence="1">GSM-AAB239-AS_SAM_17_03QT</strain>
    </source>
</reference>
<dbReference type="EMBL" id="JANAVB010020198">
    <property type="protein sequence ID" value="KAJ6827518.1"/>
    <property type="molecule type" value="Genomic_DNA"/>
</dbReference>
<organism evidence="1 2">
    <name type="scientific">Iris pallida</name>
    <name type="common">Sweet iris</name>
    <dbReference type="NCBI Taxonomy" id="29817"/>
    <lineage>
        <taxon>Eukaryota</taxon>
        <taxon>Viridiplantae</taxon>
        <taxon>Streptophyta</taxon>
        <taxon>Embryophyta</taxon>
        <taxon>Tracheophyta</taxon>
        <taxon>Spermatophyta</taxon>
        <taxon>Magnoliopsida</taxon>
        <taxon>Liliopsida</taxon>
        <taxon>Asparagales</taxon>
        <taxon>Iridaceae</taxon>
        <taxon>Iridoideae</taxon>
        <taxon>Irideae</taxon>
        <taxon>Iris</taxon>
    </lineage>
</organism>
<dbReference type="Proteomes" id="UP001140949">
    <property type="component" value="Unassembled WGS sequence"/>
</dbReference>
<evidence type="ECO:0000313" key="2">
    <source>
        <dbReference type="Proteomes" id="UP001140949"/>
    </source>
</evidence>